<dbReference type="RefSeq" id="YP_002518942.1">
    <property type="nucleotide sequence ID" value="NC_011916.1"/>
</dbReference>
<dbReference type="PANTHER" id="PTHR30373:SF2">
    <property type="entry name" value="UPF0603 PROTEIN YGCG"/>
    <property type="match status" value="1"/>
</dbReference>
<accession>A0A0H3CDQ0</accession>
<dbReference type="RefSeq" id="WP_010921285.1">
    <property type="nucleotide sequence ID" value="NC_011916.1"/>
</dbReference>
<dbReference type="Gene3D" id="3.10.310.50">
    <property type="match status" value="1"/>
</dbReference>
<evidence type="ECO:0000259" key="3">
    <source>
        <dbReference type="Pfam" id="PF04536"/>
    </source>
</evidence>
<evidence type="ECO:0000313" key="4">
    <source>
        <dbReference type="EMBL" id="ACL97034.1"/>
    </source>
</evidence>
<protein>
    <submittedName>
        <fullName evidence="4">Repair PSII family protein</fullName>
    </submittedName>
</protein>
<reference evidence="4 5" key="1">
    <citation type="journal article" date="2010" name="J. Bacteriol.">
        <title>The genetic basis of laboratory adaptation in Caulobacter crescentus.</title>
        <authorList>
            <person name="Marks M.E."/>
            <person name="Castro-Rojas C.M."/>
            <person name="Teiling C."/>
            <person name="Du L."/>
            <person name="Kapatral V."/>
            <person name="Walunas T.L."/>
            <person name="Crosson S."/>
        </authorList>
    </citation>
    <scope>NUCLEOTIDE SEQUENCE [LARGE SCALE GENOMIC DNA]</scope>
    <source>
        <strain evidence="5">NA1000 / CB15N</strain>
    </source>
</reference>
<evidence type="ECO:0000313" key="5">
    <source>
        <dbReference type="Proteomes" id="UP000001364"/>
    </source>
</evidence>
<organism evidence="4 5">
    <name type="scientific">Caulobacter vibrioides (strain NA1000 / CB15N)</name>
    <name type="common">Caulobacter crescentus</name>
    <dbReference type="NCBI Taxonomy" id="565050"/>
    <lineage>
        <taxon>Bacteria</taxon>
        <taxon>Pseudomonadati</taxon>
        <taxon>Pseudomonadota</taxon>
        <taxon>Alphaproteobacteria</taxon>
        <taxon>Caulobacterales</taxon>
        <taxon>Caulobacteraceae</taxon>
        <taxon>Caulobacter</taxon>
    </lineage>
</organism>
<proteinExistence type="predicted"/>
<keyword evidence="5" id="KW-1185">Reference proteome</keyword>
<dbReference type="PANTHER" id="PTHR30373">
    <property type="entry name" value="UPF0603 PROTEIN YGCG"/>
    <property type="match status" value="1"/>
</dbReference>
<keyword evidence="2" id="KW-0812">Transmembrane</keyword>
<dbReference type="AlphaFoldDB" id="A0A0H3CDQ0"/>
<name>A0A0H3CDQ0_CAUVN</name>
<sequence length="306" mass="32039">MRLLPRETGDGDRPRVARSARPRAGSAVEGALSAAQRPLRHGAYPRRATSPVARVRMVFLALVATLFALPALAEPKFPPLSGRVVDEAQVLSPDVERDLSDKLAALETRTGHQLVVATVSSLQGYPIEDYGYRLGRTWGIGDKDKDDGAILLVAPNDRQVRIEVGYGLEPVLTDALSSVIIQSAILPKFRDGDLSGGIVAGADAMIEQLGLPPEEAKARVADAARPERHEARGSPIVGFLILLFIIFVFSSLFRGRRGGLGSALPWIILSALNNSGRGGGGWGGGGGGGFSGGGGSFGGGGSSGRW</sequence>
<keyword evidence="2" id="KW-1133">Transmembrane helix</keyword>
<gene>
    <name evidence="4" type="ordered locus">CCNA_03569</name>
</gene>
<dbReference type="OrthoDB" id="9810918at2"/>
<dbReference type="KEGG" id="ccs:CCNA_03569"/>
<feature type="domain" description="TPM" evidence="3">
    <location>
        <begin position="84"/>
        <end position="207"/>
    </location>
</feature>
<evidence type="ECO:0000256" key="1">
    <source>
        <dbReference type="SAM" id="MobiDB-lite"/>
    </source>
</evidence>
<feature type="transmembrane region" description="Helical" evidence="2">
    <location>
        <begin position="236"/>
        <end position="253"/>
    </location>
</feature>
<dbReference type="InterPro" id="IPR007621">
    <property type="entry name" value="TPM_dom"/>
</dbReference>
<feature type="compositionally biased region" description="Basic and acidic residues" evidence="1">
    <location>
        <begin position="1"/>
        <end position="15"/>
    </location>
</feature>
<evidence type="ECO:0000256" key="2">
    <source>
        <dbReference type="SAM" id="Phobius"/>
    </source>
</evidence>
<dbReference type="Pfam" id="PF04536">
    <property type="entry name" value="TPM_phosphatase"/>
    <property type="match status" value="1"/>
</dbReference>
<dbReference type="SMR" id="A0A0H3CDQ0"/>
<dbReference type="HOGENOM" id="CLU_035211_1_2_5"/>
<dbReference type="GeneID" id="7332567"/>
<dbReference type="EMBL" id="CP001340">
    <property type="protein sequence ID" value="ACL97034.1"/>
    <property type="molecule type" value="Genomic_DNA"/>
</dbReference>
<dbReference type="PATRIC" id="fig|565050.3.peg.3484"/>
<feature type="region of interest" description="Disordered" evidence="1">
    <location>
        <begin position="1"/>
        <end position="32"/>
    </location>
</feature>
<keyword evidence="2" id="KW-0472">Membrane</keyword>
<dbReference type="Proteomes" id="UP000001364">
    <property type="component" value="Chromosome"/>
</dbReference>